<sequence>MSPERVAEINEVIDRITRWARAREDIVGLLLVGSCARKAARPDSDIDVVLSIPWFRRDLSYAAWHLWSLFLRASVMLRSNSSGGRPPAALCLRRGL</sequence>
<dbReference type="Gene3D" id="3.30.460.10">
    <property type="entry name" value="Beta Polymerase, domain 2"/>
    <property type="match status" value="1"/>
</dbReference>
<dbReference type="CDD" id="cd05403">
    <property type="entry name" value="NT_KNTase_like"/>
    <property type="match status" value="1"/>
</dbReference>
<dbReference type="Proteomes" id="UP000305921">
    <property type="component" value="Unassembled WGS sequence"/>
</dbReference>
<dbReference type="Pfam" id="PF01909">
    <property type="entry name" value="NTP_transf_2"/>
    <property type="match status" value="1"/>
</dbReference>
<reference evidence="2 3" key="1">
    <citation type="submission" date="2019-05" db="EMBL/GenBank/DDBJ databases">
        <title>Streptomyces marianii sp. nov., a novel marine actinomycete from southern coast of India.</title>
        <authorList>
            <person name="Iniyan A.M."/>
            <person name="Wink J."/>
            <person name="Ramprasad E."/>
            <person name="Ramana C.V."/>
            <person name="Bunk B."/>
            <person name="Sproer C."/>
            <person name="Joseph F.-J.R.S."/>
            <person name="Vincent S.G.P."/>
        </authorList>
    </citation>
    <scope>NUCLEOTIDE SEQUENCE [LARGE SCALE GENOMIC DNA]</scope>
    <source>
        <strain evidence="2 3">ICN19</strain>
    </source>
</reference>
<evidence type="ECO:0000259" key="1">
    <source>
        <dbReference type="Pfam" id="PF01909"/>
    </source>
</evidence>
<gene>
    <name evidence="2" type="ORF">FEF34_00680</name>
</gene>
<dbReference type="AlphaFoldDB" id="A0A5R9EFR3"/>
<accession>A0A5R9EFR3</accession>
<organism evidence="2 3">
    <name type="scientific">Streptomyces marianii</name>
    <dbReference type="NCBI Taxonomy" id="1817406"/>
    <lineage>
        <taxon>Bacteria</taxon>
        <taxon>Bacillati</taxon>
        <taxon>Actinomycetota</taxon>
        <taxon>Actinomycetes</taxon>
        <taxon>Kitasatosporales</taxon>
        <taxon>Streptomycetaceae</taxon>
        <taxon>Streptomyces</taxon>
    </lineage>
</organism>
<dbReference type="InterPro" id="IPR043519">
    <property type="entry name" value="NT_sf"/>
</dbReference>
<evidence type="ECO:0000313" key="3">
    <source>
        <dbReference type="Proteomes" id="UP000305921"/>
    </source>
</evidence>
<dbReference type="OrthoDB" id="4212332at2"/>
<keyword evidence="2" id="KW-0808">Transferase</keyword>
<evidence type="ECO:0000313" key="2">
    <source>
        <dbReference type="EMBL" id="TLQ47917.1"/>
    </source>
</evidence>
<name>A0A5R9EFR3_9ACTN</name>
<dbReference type="SUPFAM" id="SSF81301">
    <property type="entry name" value="Nucleotidyltransferase"/>
    <property type="match status" value="1"/>
</dbReference>
<dbReference type="GO" id="GO:0016779">
    <property type="term" value="F:nucleotidyltransferase activity"/>
    <property type="evidence" value="ECO:0007669"/>
    <property type="project" value="InterPro"/>
</dbReference>
<feature type="domain" description="Polymerase nucleotidyl transferase" evidence="1">
    <location>
        <begin position="23"/>
        <end position="57"/>
    </location>
</feature>
<proteinExistence type="predicted"/>
<keyword evidence="3" id="KW-1185">Reference proteome</keyword>
<dbReference type="InterPro" id="IPR002934">
    <property type="entry name" value="Polymerase_NTP_transf_dom"/>
</dbReference>
<dbReference type="EMBL" id="VAWE01000001">
    <property type="protein sequence ID" value="TLQ47917.1"/>
    <property type="molecule type" value="Genomic_DNA"/>
</dbReference>
<protein>
    <submittedName>
        <fullName evidence="2">Nucleotidyltransferase domain-containing protein</fullName>
    </submittedName>
</protein>
<comment type="caution">
    <text evidence="2">The sequence shown here is derived from an EMBL/GenBank/DDBJ whole genome shotgun (WGS) entry which is preliminary data.</text>
</comment>